<name>A0ABQ3L7R5_9PSEU</name>
<evidence type="ECO:0000259" key="1">
    <source>
        <dbReference type="Pfam" id="PF01261"/>
    </source>
</evidence>
<sequence>MSWGRPDKSVVCKEQPVTPGSPRRVATCWTTAGATVPGDVAATSPEDIRARVEAAAAAGFDGIGINVPDLAIARDSHGDAAIRALLDDHGIGYLELDALGGWASTGEERVVSDARRRILLDAAGKLGADLIKVIPPIGPVADVGPLVSEFATLAGQAADVGARIGIEPISVCKVATPAQALDLVRGAGHPAAGVILDNWQISRAGLGVDVVRGFPPEWIASVELSDGTAEPGADFFADCFEHRRLPGSGELDVAGFVDALRRSGYDKVWGVEVLDAEYRRLPVGRATELAYEALVAATTGRPRLDE</sequence>
<dbReference type="Gene3D" id="3.20.20.150">
    <property type="entry name" value="Divalent-metal-dependent TIM barrel enzymes"/>
    <property type="match status" value="1"/>
</dbReference>
<dbReference type="InterPro" id="IPR013022">
    <property type="entry name" value="Xyl_isomerase-like_TIM-brl"/>
</dbReference>
<dbReference type="PANTHER" id="PTHR12110:SF48">
    <property type="entry name" value="BLL3656 PROTEIN"/>
    <property type="match status" value="1"/>
</dbReference>
<dbReference type="InterPro" id="IPR050312">
    <property type="entry name" value="IolE/XylAMocC-like"/>
</dbReference>
<dbReference type="GO" id="GO:0016853">
    <property type="term" value="F:isomerase activity"/>
    <property type="evidence" value="ECO:0007669"/>
    <property type="project" value="UniProtKB-KW"/>
</dbReference>
<keyword evidence="3" id="KW-1185">Reference proteome</keyword>
<comment type="caution">
    <text evidence="2">The sequence shown here is derived from an EMBL/GenBank/DDBJ whole genome shotgun (WGS) entry which is preliminary data.</text>
</comment>
<feature type="domain" description="Xylose isomerase-like TIM barrel" evidence="1">
    <location>
        <begin position="52"/>
        <end position="277"/>
    </location>
</feature>
<keyword evidence="2" id="KW-0413">Isomerase</keyword>
<dbReference type="InterPro" id="IPR036237">
    <property type="entry name" value="Xyl_isomerase-like_sf"/>
</dbReference>
<evidence type="ECO:0000313" key="3">
    <source>
        <dbReference type="Proteomes" id="UP000635387"/>
    </source>
</evidence>
<dbReference type="Proteomes" id="UP000635387">
    <property type="component" value="Unassembled WGS sequence"/>
</dbReference>
<dbReference type="PANTHER" id="PTHR12110">
    <property type="entry name" value="HYDROXYPYRUVATE ISOMERASE"/>
    <property type="match status" value="1"/>
</dbReference>
<proteinExistence type="predicted"/>
<dbReference type="SUPFAM" id="SSF51658">
    <property type="entry name" value="Xylose isomerase-like"/>
    <property type="match status" value="1"/>
</dbReference>
<organism evidence="2 3">
    <name type="scientific">Amycolatopsis oliviviridis</name>
    <dbReference type="NCBI Taxonomy" id="1471590"/>
    <lineage>
        <taxon>Bacteria</taxon>
        <taxon>Bacillati</taxon>
        <taxon>Actinomycetota</taxon>
        <taxon>Actinomycetes</taxon>
        <taxon>Pseudonocardiales</taxon>
        <taxon>Pseudonocardiaceae</taxon>
        <taxon>Amycolatopsis</taxon>
    </lineage>
</organism>
<gene>
    <name evidence="2" type="ORF">GCM10017790_09110</name>
</gene>
<reference evidence="3" key="1">
    <citation type="journal article" date="2019" name="Int. J. Syst. Evol. Microbiol.">
        <title>The Global Catalogue of Microorganisms (GCM) 10K type strain sequencing project: providing services to taxonomists for standard genome sequencing and annotation.</title>
        <authorList>
            <consortium name="The Broad Institute Genomics Platform"/>
            <consortium name="The Broad Institute Genome Sequencing Center for Infectious Disease"/>
            <person name="Wu L."/>
            <person name="Ma J."/>
        </authorList>
    </citation>
    <scope>NUCLEOTIDE SEQUENCE [LARGE SCALE GENOMIC DNA]</scope>
    <source>
        <strain evidence="3">CGMCC 4.7683</strain>
    </source>
</reference>
<dbReference type="Pfam" id="PF01261">
    <property type="entry name" value="AP_endonuc_2"/>
    <property type="match status" value="1"/>
</dbReference>
<evidence type="ECO:0000313" key="2">
    <source>
        <dbReference type="EMBL" id="GHH05326.1"/>
    </source>
</evidence>
<dbReference type="EMBL" id="BNAY01000001">
    <property type="protein sequence ID" value="GHH05326.1"/>
    <property type="molecule type" value="Genomic_DNA"/>
</dbReference>
<protein>
    <submittedName>
        <fullName evidence="2">Sugar phosphate isomerase</fullName>
    </submittedName>
</protein>
<accession>A0ABQ3L7R5</accession>